<proteinExistence type="predicted"/>
<evidence type="ECO:0000313" key="2">
    <source>
        <dbReference type="Proteomes" id="UP000280834"/>
    </source>
</evidence>
<keyword evidence="2" id="KW-1185">Reference proteome</keyword>
<protein>
    <submittedName>
        <fullName evidence="1 3">Uncharacterized protein</fullName>
    </submittedName>
</protein>
<gene>
    <name evidence="1" type="ORF">BTMF_LOCUS3292</name>
</gene>
<dbReference type="AlphaFoldDB" id="A0A0R3QCB0"/>
<reference evidence="3" key="1">
    <citation type="submission" date="2017-02" db="UniProtKB">
        <authorList>
            <consortium name="WormBaseParasite"/>
        </authorList>
    </citation>
    <scope>IDENTIFICATION</scope>
</reference>
<accession>A0A0R3QCB0</accession>
<dbReference type="Proteomes" id="UP000280834">
    <property type="component" value="Unassembled WGS sequence"/>
</dbReference>
<sequence length="35" mass="4289">MRSIANRKKPLKNKEQHEIYFRVTVTVEWATWTVK</sequence>
<evidence type="ECO:0000313" key="3">
    <source>
        <dbReference type="WBParaSite" id="BTMF_0000399001-mRNA-1"/>
    </source>
</evidence>
<reference evidence="1 2" key="2">
    <citation type="submission" date="2018-11" db="EMBL/GenBank/DDBJ databases">
        <authorList>
            <consortium name="Pathogen Informatics"/>
        </authorList>
    </citation>
    <scope>NUCLEOTIDE SEQUENCE [LARGE SCALE GENOMIC DNA]</scope>
</reference>
<name>A0A0R3QCB0_9BILA</name>
<dbReference type="EMBL" id="UZAG01002936">
    <property type="protein sequence ID" value="VDO14457.1"/>
    <property type="molecule type" value="Genomic_DNA"/>
</dbReference>
<evidence type="ECO:0000313" key="1">
    <source>
        <dbReference type="EMBL" id="VDO14457.1"/>
    </source>
</evidence>
<dbReference type="WBParaSite" id="BTMF_0000399001-mRNA-1">
    <property type="protein sequence ID" value="BTMF_0000399001-mRNA-1"/>
    <property type="gene ID" value="BTMF_0000399001"/>
</dbReference>
<organism evidence="3">
    <name type="scientific">Brugia timori</name>
    <dbReference type="NCBI Taxonomy" id="42155"/>
    <lineage>
        <taxon>Eukaryota</taxon>
        <taxon>Metazoa</taxon>
        <taxon>Ecdysozoa</taxon>
        <taxon>Nematoda</taxon>
        <taxon>Chromadorea</taxon>
        <taxon>Rhabditida</taxon>
        <taxon>Spirurina</taxon>
        <taxon>Spiruromorpha</taxon>
        <taxon>Filarioidea</taxon>
        <taxon>Onchocercidae</taxon>
        <taxon>Brugia</taxon>
    </lineage>
</organism>